<proteinExistence type="predicted"/>
<accession>A0A061SST4</accession>
<evidence type="ECO:0000313" key="2">
    <source>
        <dbReference type="EMBL" id="KAJ02683.1"/>
    </source>
</evidence>
<gene>
    <name evidence="2" type="ORF">PM02_12995</name>
</gene>
<comment type="caution">
    <text evidence="2">The sequence shown here is derived from an EMBL/GenBank/DDBJ whole genome shotgun (WGS) entry which is preliminary data.</text>
</comment>
<protein>
    <recommendedName>
        <fullName evidence="1">YjiS-like domain-containing protein</fullName>
    </recommendedName>
</protein>
<evidence type="ECO:0000313" key="3">
    <source>
        <dbReference type="Proteomes" id="UP000027337"/>
    </source>
</evidence>
<dbReference type="Proteomes" id="UP000027337">
    <property type="component" value="Unassembled WGS sequence"/>
</dbReference>
<keyword evidence="3" id="KW-1185">Reference proteome</keyword>
<name>A0A061SST4_9RHOB</name>
<dbReference type="Pfam" id="PF06568">
    <property type="entry name" value="YjiS-like"/>
    <property type="match status" value="1"/>
</dbReference>
<sequence>MTQITLRSAHLASSRSTSRAAAALNAIQLWRSRRALARLDARMLEDIGVTAEAAATEASRAPWDVPAYWLK</sequence>
<feature type="domain" description="YjiS-like" evidence="1">
    <location>
        <begin position="25"/>
        <end position="51"/>
    </location>
</feature>
<dbReference type="RefSeq" id="WP_037909059.1">
    <property type="nucleotide sequence ID" value="NZ_JEMU01000010.1"/>
</dbReference>
<dbReference type="EMBL" id="JEMU01000010">
    <property type="protein sequence ID" value="KAJ02683.1"/>
    <property type="molecule type" value="Genomic_DNA"/>
</dbReference>
<evidence type="ECO:0000259" key="1">
    <source>
        <dbReference type="Pfam" id="PF06568"/>
    </source>
</evidence>
<organism evidence="2 3">
    <name type="scientific">Sulfitobacter mediterraneus</name>
    <dbReference type="NCBI Taxonomy" id="83219"/>
    <lineage>
        <taxon>Bacteria</taxon>
        <taxon>Pseudomonadati</taxon>
        <taxon>Pseudomonadota</taxon>
        <taxon>Alphaproteobacteria</taxon>
        <taxon>Rhodobacterales</taxon>
        <taxon>Roseobacteraceae</taxon>
        <taxon>Sulfitobacter</taxon>
    </lineage>
</organism>
<dbReference type="STRING" id="83219.PM02_12995"/>
<reference evidence="2 3" key="1">
    <citation type="journal article" date="2014" name="Genome Announc.">
        <title>Draft Genome Sequences of Two Isolates of the Roseobacter Group, Sulfitobacter sp. Strains 3SOLIMAR09 and 1FIGIMAR09, from Harbors of Mallorca Island (Mediterranean Sea).</title>
        <authorList>
            <person name="Mas-Llado M."/>
            <person name="Pina-Villalonga J.M."/>
            <person name="Brunet-Galmes I."/>
            <person name="Nogales B."/>
            <person name="Bosch R."/>
        </authorList>
    </citation>
    <scope>NUCLEOTIDE SEQUENCE [LARGE SCALE GENOMIC DNA]</scope>
    <source>
        <strain evidence="2 3">1FIGIMAR09</strain>
    </source>
</reference>
<dbReference type="InterPro" id="IPR009506">
    <property type="entry name" value="YjiS-like"/>
</dbReference>
<dbReference type="eggNOG" id="COG5457">
    <property type="taxonomic scope" value="Bacteria"/>
</dbReference>
<dbReference type="AlphaFoldDB" id="A0A061SST4"/>